<evidence type="ECO:0000313" key="2">
    <source>
        <dbReference type="EMBL" id="KAA6183727.1"/>
    </source>
</evidence>
<name>A0A5M8FG87_9GAMM</name>
<comment type="caution">
    <text evidence="2">The sequence shown here is derived from an EMBL/GenBank/DDBJ whole genome shotgun (WGS) entry which is preliminary data.</text>
</comment>
<accession>A0A5M8FG87</accession>
<feature type="signal peptide" evidence="1">
    <location>
        <begin position="1"/>
        <end position="32"/>
    </location>
</feature>
<keyword evidence="3" id="KW-1185">Reference proteome</keyword>
<dbReference type="Proteomes" id="UP000322981">
    <property type="component" value="Unassembled WGS sequence"/>
</dbReference>
<dbReference type="EMBL" id="VWXX01000029">
    <property type="protein sequence ID" value="KAA6183727.1"/>
    <property type="molecule type" value="Genomic_DNA"/>
</dbReference>
<proteinExistence type="predicted"/>
<evidence type="ECO:0000313" key="3">
    <source>
        <dbReference type="Proteomes" id="UP000322981"/>
    </source>
</evidence>
<keyword evidence="1" id="KW-0732">Signal</keyword>
<feature type="chain" id="PRO_5024348857" evidence="1">
    <location>
        <begin position="33"/>
        <end position="201"/>
    </location>
</feature>
<gene>
    <name evidence="2" type="ORF">F2Q65_14910</name>
</gene>
<protein>
    <submittedName>
        <fullName evidence="2">Uncharacterized protein</fullName>
    </submittedName>
</protein>
<dbReference type="AlphaFoldDB" id="A0A5M8FG87"/>
<organism evidence="2 3">
    <name type="scientific">Thiohalocapsa marina</name>
    <dbReference type="NCBI Taxonomy" id="424902"/>
    <lineage>
        <taxon>Bacteria</taxon>
        <taxon>Pseudomonadati</taxon>
        <taxon>Pseudomonadota</taxon>
        <taxon>Gammaproteobacteria</taxon>
        <taxon>Chromatiales</taxon>
        <taxon>Chromatiaceae</taxon>
        <taxon>Thiohalocapsa</taxon>
    </lineage>
</organism>
<evidence type="ECO:0000256" key="1">
    <source>
        <dbReference type="SAM" id="SignalP"/>
    </source>
</evidence>
<sequence>MQLHRGNQVRLIRTVWTAVMVAWLVGATAAQAAETWTLTAFDDDINAATVRIAAVRNAQAYGFKIYAPSHEDRIWATFLLPPDGPETFDQGLDLHWQVSGSEEWSLMAVTDGVASRIGADPAELRHAGPRYVSLVIGHARELHRADTPLRSLLAGETLTVRYSAKETGERQMRFSLEGADVAIAEVMALFVPAEEAHAPRP</sequence>
<reference evidence="2 3" key="1">
    <citation type="submission" date="2019-09" db="EMBL/GenBank/DDBJ databases">
        <title>Whole-genome sequence of the purple sulfur bacterium Thiohalocapsa marina DSM 19078.</title>
        <authorList>
            <person name="Kyndt J.A."/>
            <person name="Meyer T.E."/>
        </authorList>
    </citation>
    <scope>NUCLEOTIDE SEQUENCE [LARGE SCALE GENOMIC DNA]</scope>
    <source>
        <strain evidence="2 3">DSM 19078</strain>
    </source>
</reference>